<feature type="region of interest" description="Disordered" evidence="3">
    <location>
        <begin position="24"/>
        <end position="61"/>
    </location>
</feature>
<keyword evidence="4" id="KW-1185">Reference proteome</keyword>
<dbReference type="InterPro" id="IPR032675">
    <property type="entry name" value="LRR_dom_sf"/>
</dbReference>
<dbReference type="InterPro" id="IPR001611">
    <property type="entry name" value="Leu-rich_rpt"/>
</dbReference>
<keyword evidence="2" id="KW-0677">Repeat</keyword>
<sequence>MSGCKILSYELGMLMDSKKDKKNLIIKGQGKGGGGGKLLRRPRAPKLPPLEPELPPSPDKPFYEIYDFEQEVDFSQRHLQSPTPSVVPSLVSPPPSESHPTRGTYYRNYGISPHSNGSCLRKDDKKFVLDPIYREKTSLGTYVDGKQLVKPFKPRGPESFPTRPPKRPGEILQMDNLDEIRYYQPPAFTLDNFVYHLSELRNIPVRKVKDIFYSKHNYKKLTNMLAEKYIHPTVQEEVNVMEMTPEGQNIPPSEPRIPQKQLLVEMAAMIKQHVRDLMNTEVKSVIRPLRKYSPSYADDNVPHTEIILYEDDTFDVASQSIQERQDTEIPGVDSMFHSAPSRYFQGAGRSQSPFTAPSENAISPSELAILDALINGGKALSLKAHFIAEMPDISPLIRTVTYLNLSFNDFSIFPREILEIGQLEILKLRNNPLRELPSDIHRLRNLRILVVSFCLLTNIPMGLFALPKLIHLDISYNKLTFIQNEIANMRNLRELNMEGNQLPAMPCGALLLDLFYLNVKNNFMHPLFWKEHTQNQPQRLIDMCALTLVEGELINDKDALPESVKKVLANRSVCDCCHGALYGPGLRIIRPVSKLHGIKNLPFLFRACSPSCLQVFKHSKDTLSEILYGVKSTPRGEEEEEE</sequence>
<dbReference type="OrthoDB" id="660555at2759"/>
<dbReference type="RefSeq" id="XP_022341021.1">
    <property type="nucleotide sequence ID" value="XM_022485313.1"/>
</dbReference>
<protein>
    <submittedName>
        <fullName evidence="5">Leucine-rich repeat-containing protein 63-like isoform X1</fullName>
    </submittedName>
</protein>
<dbReference type="GeneID" id="111135346"/>
<dbReference type="Proteomes" id="UP000694844">
    <property type="component" value="Chromosome 5"/>
</dbReference>
<dbReference type="GO" id="GO:0005737">
    <property type="term" value="C:cytoplasm"/>
    <property type="evidence" value="ECO:0007669"/>
    <property type="project" value="TreeGrafter"/>
</dbReference>
<proteinExistence type="predicted"/>
<evidence type="ECO:0000313" key="4">
    <source>
        <dbReference type="Proteomes" id="UP000694844"/>
    </source>
</evidence>
<evidence type="ECO:0000256" key="3">
    <source>
        <dbReference type="SAM" id="MobiDB-lite"/>
    </source>
</evidence>
<dbReference type="SUPFAM" id="SSF52058">
    <property type="entry name" value="L domain-like"/>
    <property type="match status" value="1"/>
</dbReference>
<organism evidence="4 5">
    <name type="scientific">Crassostrea virginica</name>
    <name type="common">Eastern oyster</name>
    <dbReference type="NCBI Taxonomy" id="6565"/>
    <lineage>
        <taxon>Eukaryota</taxon>
        <taxon>Metazoa</taxon>
        <taxon>Spiralia</taxon>
        <taxon>Lophotrochozoa</taxon>
        <taxon>Mollusca</taxon>
        <taxon>Bivalvia</taxon>
        <taxon>Autobranchia</taxon>
        <taxon>Pteriomorphia</taxon>
        <taxon>Ostreida</taxon>
        <taxon>Ostreoidea</taxon>
        <taxon>Ostreidae</taxon>
        <taxon>Crassostrea</taxon>
    </lineage>
</organism>
<dbReference type="Gene3D" id="3.80.10.10">
    <property type="entry name" value="Ribonuclease Inhibitor"/>
    <property type="match status" value="1"/>
</dbReference>
<feature type="compositionally biased region" description="Low complexity" evidence="3">
    <location>
        <begin position="81"/>
        <end position="90"/>
    </location>
</feature>
<dbReference type="Pfam" id="PF13855">
    <property type="entry name" value="LRR_8"/>
    <property type="match status" value="1"/>
</dbReference>
<evidence type="ECO:0000256" key="2">
    <source>
        <dbReference type="ARBA" id="ARBA00022737"/>
    </source>
</evidence>
<accession>A0A8B8EM76</accession>
<feature type="region of interest" description="Disordered" evidence="3">
    <location>
        <begin position="76"/>
        <end position="101"/>
    </location>
</feature>
<reference evidence="5" key="1">
    <citation type="submission" date="2025-08" db="UniProtKB">
        <authorList>
            <consortium name="RefSeq"/>
        </authorList>
    </citation>
    <scope>IDENTIFICATION</scope>
    <source>
        <tissue evidence="5">Whole sample</tissue>
    </source>
</reference>
<evidence type="ECO:0000256" key="1">
    <source>
        <dbReference type="ARBA" id="ARBA00022614"/>
    </source>
</evidence>
<keyword evidence="1" id="KW-0433">Leucine-rich repeat</keyword>
<feature type="compositionally biased region" description="Pro residues" evidence="3">
    <location>
        <begin position="45"/>
        <end position="59"/>
    </location>
</feature>
<dbReference type="PANTHER" id="PTHR48051">
    <property type="match status" value="1"/>
</dbReference>
<gene>
    <name evidence="5" type="primary">LOC111135346</name>
</gene>
<dbReference type="SMART" id="SM00369">
    <property type="entry name" value="LRR_TYP"/>
    <property type="match status" value="3"/>
</dbReference>
<dbReference type="AlphaFoldDB" id="A0A8B8EM76"/>
<name>A0A8B8EM76_CRAVI</name>
<dbReference type="InterPro" id="IPR050216">
    <property type="entry name" value="LRR_domain-containing"/>
</dbReference>
<dbReference type="KEGG" id="cvn:111135346"/>
<dbReference type="InterPro" id="IPR003591">
    <property type="entry name" value="Leu-rich_rpt_typical-subtyp"/>
</dbReference>
<dbReference type="PANTHER" id="PTHR48051:SF1">
    <property type="entry name" value="RAS SUPPRESSOR PROTEIN 1"/>
    <property type="match status" value="1"/>
</dbReference>
<evidence type="ECO:0000313" key="5">
    <source>
        <dbReference type="RefSeq" id="XP_022341021.1"/>
    </source>
</evidence>